<reference evidence="3" key="1">
    <citation type="journal article" date="2017" name="Nature">
        <title>The genome of Chenopodium quinoa.</title>
        <authorList>
            <person name="Jarvis D.E."/>
            <person name="Ho Y.S."/>
            <person name="Lightfoot D.J."/>
            <person name="Schmoeckel S.M."/>
            <person name="Li B."/>
            <person name="Borm T.J.A."/>
            <person name="Ohyanagi H."/>
            <person name="Mineta K."/>
            <person name="Michell C.T."/>
            <person name="Saber N."/>
            <person name="Kharbatia N.M."/>
            <person name="Rupper R.R."/>
            <person name="Sharp A.R."/>
            <person name="Dally N."/>
            <person name="Boughton B.A."/>
            <person name="Woo Y.H."/>
            <person name="Gao G."/>
            <person name="Schijlen E.G.W.M."/>
            <person name="Guo X."/>
            <person name="Momin A.A."/>
            <person name="Negrao S."/>
            <person name="Al-Babili S."/>
            <person name="Gehring C."/>
            <person name="Roessner U."/>
            <person name="Jung C."/>
            <person name="Murphy K."/>
            <person name="Arold S.T."/>
            <person name="Gojobori T."/>
            <person name="van der Linden C.G."/>
            <person name="van Loo E.N."/>
            <person name="Jellen E.N."/>
            <person name="Maughan P.J."/>
            <person name="Tester M."/>
        </authorList>
    </citation>
    <scope>NUCLEOTIDE SEQUENCE [LARGE SCALE GENOMIC DNA]</scope>
    <source>
        <strain evidence="3">cv. PI 614886</strain>
    </source>
</reference>
<feature type="domain" description="Arabidopsis retrotransposon Orf1 C-terminal" evidence="2">
    <location>
        <begin position="94"/>
        <end position="245"/>
    </location>
</feature>
<dbReference type="AlphaFoldDB" id="A0A803N7Y7"/>
<accession>A0A803N7Y7</accession>
<dbReference type="OMA" id="FTIEMFK"/>
<feature type="compositionally biased region" description="Low complexity" evidence="1">
    <location>
        <begin position="472"/>
        <end position="488"/>
    </location>
</feature>
<evidence type="ECO:0000313" key="3">
    <source>
        <dbReference type="EnsemblPlants" id="AUR62041891-RA:cds"/>
    </source>
</evidence>
<name>A0A803N7Y7_CHEQI</name>
<feature type="region of interest" description="Disordered" evidence="1">
    <location>
        <begin position="1"/>
        <end position="72"/>
    </location>
</feature>
<proteinExistence type="predicted"/>
<organism evidence="3 4">
    <name type="scientific">Chenopodium quinoa</name>
    <name type="common">Quinoa</name>
    <dbReference type="NCBI Taxonomy" id="63459"/>
    <lineage>
        <taxon>Eukaryota</taxon>
        <taxon>Viridiplantae</taxon>
        <taxon>Streptophyta</taxon>
        <taxon>Embryophyta</taxon>
        <taxon>Tracheophyta</taxon>
        <taxon>Spermatophyta</taxon>
        <taxon>Magnoliopsida</taxon>
        <taxon>eudicotyledons</taxon>
        <taxon>Gunneridae</taxon>
        <taxon>Pentapetalae</taxon>
        <taxon>Caryophyllales</taxon>
        <taxon>Chenopodiaceae</taxon>
        <taxon>Chenopodioideae</taxon>
        <taxon>Atripliceae</taxon>
        <taxon>Chenopodium</taxon>
    </lineage>
</organism>
<dbReference type="EnsemblPlants" id="AUR62041891-RA">
    <property type="protein sequence ID" value="AUR62041891-RA:cds"/>
    <property type="gene ID" value="AUR62041891"/>
</dbReference>
<reference evidence="3" key="2">
    <citation type="submission" date="2021-03" db="UniProtKB">
        <authorList>
            <consortium name="EnsemblPlants"/>
        </authorList>
    </citation>
    <scope>IDENTIFICATION</scope>
</reference>
<protein>
    <recommendedName>
        <fullName evidence="2">Arabidopsis retrotransposon Orf1 C-terminal domain-containing protein</fullName>
    </recommendedName>
</protein>
<feature type="compositionally biased region" description="Polar residues" evidence="1">
    <location>
        <begin position="1"/>
        <end position="16"/>
    </location>
</feature>
<evidence type="ECO:0000256" key="1">
    <source>
        <dbReference type="SAM" id="MobiDB-lite"/>
    </source>
</evidence>
<sequence>MKTTKITSSHPKSTPSPLAPLRSTPTKRNPPRKARASPSKKHPKPPHKSPPNTSHTNPHSTSHPSSSLSKEGLGFSLQDRKIKPTLCYSQDDGKKLGVEDCLQEIGRRCGWSKVLNLKEEVYPDLVIEFLTSLVVSNNGDISFSLDGMAHSMSPKQVNEIFEWPCDGTIGPSEFGSFWGDKNASQFHQKMFWRELTGRDDWKVGLTKSFSIVNHVPRILHRFLLQVFFPKTEMGQIATSDFKMLWCFLHGDRDRMGQLDFGKFLIAAFLVERNKPKWPITIGSFVTVFATHLGIDLSYFKNLNSYALLDTVSMERFGWLLLPKIGLFVWQVKEEEKDSHPTPYAVLPTLATRMGTPNALLFLPTPNIKTIIHTGVHSTKQGSSSAPPPLVGDNSQISHTPSRGTIPSHPFRHSVSFEGSRSDLFTIEMFKQFMANIGTFAQEVIDHFGNLEQRFHALNSEVVSLRQQIVASGTTATSTGTTVDTSSVDEVGEATSNNVWQP</sequence>
<feature type="compositionally biased region" description="Low complexity" evidence="1">
    <location>
        <begin position="50"/>
        <end position="67"/>
    </location>
</feature>
<feature type="region of interest" description="Disordered" evidence="1">
    <location>
        <begin position="377"/>
        <end position="411"/>
    </location>
</feature>
<keyword evidence="4" id="KW-1185">Reference proteome</keyword>
<evidence type="ECO:0000313" key="4">
    <source>
        <dbReference type="Proteomes" id="UP000596660"/>
    </source>
</evidence>
<evidence type="ECO:0000259" key="2">
    <source>
        <dbReference type="Pfam" id="PF03078"/>
    </source>
</evidence>
<feature type="region of interest" description="Disordered" evidence="1">
    <location>
        <begin position="472"/>
        <end position="501"/>
    </location>
</feature>
<dbReference type="InterPro" id="IPR004312">
    <property type="entry name" value="ATHILA_Orf1_C"/>
</dbReference>
<dbReference type="Proteomes" id="UP000596660">
    <property type="component" value="Unplaced"/>
</dbReference>
<feature type="compositionally biased region" description="Basic residues" evidence="1">
    <location>
        <begin position="29"/>
        <end position="47"/>
    </location>
</feature>
<feature type="compositionally biased region" description="Polar residues" evidence="1">
    <location>
        <begin position="392"/>
        <end position="404"/>
    </location>
</feature>
<dbReference type="Pfam" id="PF03078">
    <property type="entry name" value="ATHILA"/>
    <property type="match status" value="1"/>
</dbReference>
<dbReference type="Gramene" id="AUR62041891-RA">
    <property type="protein sequence ID" value="AUR62041891-RA:cds"/>
    <property type="gene ID" value="AUR62041891"/>
</dbReference>